<dbReference type="InterPro" id="IPR050090">
    <property type="entry name" value="Tyrosine_recombinase_XerCD"/>
</dbReference>
<evidence type="ECO:0000259" key="5">
    <source>
        <dbReference type="PROSITE" id="PS51898"/>
    </source>
</evidence>
<dbReference type="InterPro" id="IPR013762">
    <property type="entry name" value="Integrase-like_cat_sf"/>
</dbReference>
<dbReference type="SUPFAM" id="SSF56349">
    <property type="entry name" value="DNA breaking-rejoining enzymes"/>
    <property type="match status" value="1"/>
</dbReference>
<dbReference type="Pfam" id="PF14659">
    <property type="entry name" value="Phage_int_SAM_3"/>
    <property type="match status" value="1"/>
</dbReference>
<dbReference type="InterPro" id="IPR010998">
    <property type="entry name" value="Integrase_recombinase_N"/>
</dbReference>
<dbReference type="Pfam" id="PF00589">
    <property type="entry name" value="Phage_integrase"/>
    <property type="match status" value="1"/>
</dbReference>
<protein>
    <submittedName>
        <fullName evidence="6">Site-specific integrase</fullName>
    </submittedName>
</protein>
<comment type="caution">
    <text evidence="6">The sequence shown here is derived from an EMBL/GenBank/DDBJ whole genome shotgun (WGS) entry which is preliminary data.</text>
</comment>
<keyword evidence="4" id="KW-0233">DNA recombination</keyword>
<dbReference type="CDD" id="cd01189">
    <property type="entry name" value="INT_ICEBs1_C_like"/>
    <property type="match status" value="1"/>
</dbReference>
<dbReference type="RefSeq" id="WP_311821040.1">
    <property type="nucleotide sequence ID" value="NZ_JARPYF010000001.1"/>
</dbReference>
<proteinExistence type="inferred from homology"/>
<evidence type="ECO:0000256" key="2">
    <source>
        <dbReference type="ARBA" id="ARBA00022908"/>
    </source>
</evidence>
<accession>A0ABU3EWL8</accession>
<reference evidence="6 7" key="1">
    <citation type="submission" date="2023-03" db="EMBL/GenBank/DDBJ databases">
        <authorList>
            <person name="Shen W."/>
            <person name="Cai J."/>
        </authorList>
    </citation>
    <scope>NUCLEOTIDE SEQUENCE [LARGE SCALE GENOMIC DNA]</scope>
    <source>
        <strain evidence="6 7">D6-4</strain>
    </source>
</reference>
<organism evidence="6 7">
    <name type="scientific">Enterococcus hulanensis</name>
    <dbReference type="NCBI Taxonomy" id="2559929"/>
    <lineage>
        <taxon>Bacteria</taxon>
        <taxon>Bacillati</taxon>
        <taxon>Bacillota</taxon>
        <taxon>Bacilli</taxon>
        <taxon>Lactobacillales</taxon>
        <taxon>Enterococcaceae</taxon>
        <taxon>Enterococcus</taxon>
    </lineage>
</organism>
<dbReference type="PROSITE" id="PS51898">
    <property type="entry name" value="TYR_RECOMBINASE"/>
    <property type="match status" value="1"/>
</dbReference>
<dbReference type="EMBL" id="JARPYI010000001">
    <property type="protein sequence ID" value="MDT2598713.1"/>
    <property type="molecule type" value="Genomic_DNA"/>
</dbReference>
<dbReference type="PANTHER" id="PTHR30349">
    <property type="entry name" value="PHAGE INTEGRASE-RELATED"/>
    <property type="match status" value="1"/>
</dbReference>
<dbReference type="InterPro" id="IPR004107">
    <property type="entry name" value="Integrase_SAM-like_N"/>
</dbReference>
<evidence type="ECO:0000313" key="6">
    <source>
        <dbReference type="EMBL" id="MDT2598713.1"/>
    </source>
</evidence>
<comment type="similarity">
    <text evidence="1">Belongs to the 'phage' integrase family.</text>
</comment>
<dbReference type="Gene3D" id="1.10.443.10">
    <property type="entry name" value="Intergrase catalytic core"/>
    <property type="match status" value="1"/>
</dbReference>
<sequence>MRRGENIYKRKDGRWEGRYKKGYKPNGRIKYGYIYGKTFSEVRSKLYGMKAYYQTQQELYGGACIPLEEWGHHWLNEIRQQVKHSTFNSYYFKLTTYVFPYIGNIDLNELKLENGKYLVNKWVEKGLEVSTMQVILRIANQCLYGAQEKDYLKQNPFLLLKLPKKRRKLIRALTWDEQNDLEKAALSRKNHTGLPTYLALHTGLRIGEIAALKWSDIDFDRNIITVNQTYQRVALRKGDQKTQLILGSTKTESGTRSVPMGKTLRKQLFKYSKKATGEYVFSTKGKPVEPRLLTYHFHQIRKQCGLEDIHFHQLRHTFATRCLEPQNDINSVSAMLGHSSTQLTLDTYADSMMEQKIKVIYQMEAAMCERK</sequence>
<dbReference type="Proteomes" id="UP001252875">
    <property type="component" value="Unassembled WGS sequence"/>
</dbReference>
<evidence type="ECO:0000256" key="1">
    <source>
        <dbReference type="ARBA" id="ARBA00008857"/>
    </source>
</evidence>
<dbReference type="Gene3D" id="1.10.150.130">
    <property type="match status" value="1"/>
</dbReference>
<evidence type="ECO:0000313" key="7">
    <source>
        <dbReference type="Proteomes" id="UP001252875"/>
    </source>
</evidence>
<keyword evidence="7" id="KW-1185">Reference proteome</keyword>
<dbReference type="InterPro" id="IPR011010">
    <property type="entry name" value="DNA_brk_join_enz"/>
</dbReference>
<feature type="domain" description="Tyr recombinase" evidence="5">
    <location>
        <begin position="168"/>
        <end position="362"/>
    </location>
</feature>
<gene>
    <name evidence="6" type="ORF">P7D85_02945</name>
</gene>
<evidence type="ECO:0000256" key="3">
    <source>
        <dbReference type="ARBA" id="ARBA00023125"/>
    </source>
</evidence>
<keyword evidence="2" id="KW-0229">DNA integration</keyword>
<dbReference type="PANTHER" id="PTHR30349:SF64">
    <property type="entry name" value="PROPHAGE INTEGRASE INTD-RELATED"/>
    <property type="match status" value="1"/>
</dbReference>
<name>A0ABU3EWL8_9ENTE</name>
<keyword evidence="3" id="KW-0238">DNA-binding</keyword>
<evidence type="ECO:0000256" key="4">
    <source>
        <dbReference type="ARBA" id="ARBA00023172"/>
    </source>
</evidence>
<dbReference type="InterPro" id="IPR002104">
    <property type="entry name" value="Integrase_catalytic"/>
</dbReference>